<accession>A0ACB9PCW9</accession>
<protein>
    <submittedName>
        <fullName evidence="1">Uncharacterized protein</fullName>
    </submittedName>
</protein>
<dbReference type="EMBL" id="CM039430">
    <property type="protein sequence ID" value="KAI4345774.1"/>
    <property type="molecule type" value="Genomic_DNA"/>
</dbReference>
<proteinExistence type="predicted"/>
<gene>
    <name evidence="1" type="ORF">L6164_012870</name>
</gene>
<dbReference type="Proteomes" id="UP000828941">
    <property type="component" value="Chromosome 5"/>
</dbReference>
<evidence type="ECO:0000313" key="2">
    <source>
        <dbReference type="Proteomes" id="UP000828941"/>
    </source>
</evidence>
<name>A0ACB9PCW9_BAUVA</name>
<comment type="caution">
    <text evidence="1">The sequence shown here is derived from an EMBL/GenBank/DDBJ whole genome shotgun (WGS) entry which is preliminary data.</text>
</comment>
<organism evidence="1 2">
    <name type="scientific">Bauhinia variegata</name>
    <name type="common">Purple orchid tree</name>
    <name type="synonym">Phanera variegata</name>
    <dbReference type="NCBI Taxonomy" id="167791"/>
    <lineage>
        <taxon>Eukaryota</taxon>
        <taxon>Viridiplantae</taxon>
        <taxon>Streptophyta</taxon>
        <taxon>Embryophyta</taxon>
        <taxon>Tracheophyta</taxon>
        <taxon>Spermatophyta</taxon>
        <taxon>Magnoliopsida</taxon>
        <taxon>eudicotyledons</taxon>
        <taxon>Gunneridae</taxon>
        <taxon>Pentapetalae</taxon>
        <taxon>rosids</taxon>
        <taxon>fabids</taxon>
        <taxon>Fabales</taxon>
        <taxon>Fabaceae</taxon>
        <taxon>Cercidoideae</taxon>
        <taxon>Cercideae</taxon>
        <taxon>Bauhiniinae</taxon>
        <taxon>Bauhinia</taxon>
    </lineage>
</organism>
<evidence type="ECO:0000313" key="1">
    <source>
        <dbReference type="EMBL" id="KAI4345774.1"/>
    </source>
</evidence>
<sequence>MSIIIIIYYLFKKKNVYNVQVPPCHRFKLETKQNQQPSPLPSCQFIGDFLIQVNASNTRAAYLKSCAADQLAGAEGTLSLSD</sequence>
<reference evidence="1 2" key="1">
    <citation type="journal article" date="2022" name="DNA Res.">
        <title>Chromosomal-level genome assembly of the orchid tree Bauhinia variegata (Leguminosae; Cercidoideae) supports the allotetraploid origin hypothesis of Bauhinia.</title>
        <authorList>
            <person name="Zhong Y."/>
            <person name="Chen Y."/>
            <person name="Zheng D."/>
            <person name="Pang J."/>
            <person name="Liu Y."/>
            <person name="Luo S."/>
            <person name="Meng S."/>
            <person name="Qian L."/>
            <person name="Wei D."/>
            <person name="Dai S."/>
            <person name="Zhou R."/>
        </authorList>
    </citation>
    <scope>NUCLEOTIDE SEQUENCE [LARGE SCALE GENOMIC DNA]</scope>
    <source>
        <strain evidence="1">BV-YZ2020</strain>
    </source>
</reference>
<keyword evidence="2" id="KW-1185">Reference proteome</keyword>